<sequence length="205" mass="21334">MKRQSLVTGAVVVALGGAMASCSGGGSDDEPKPSPSKAAPTTPATTSAPAPAAATQPPGANGVTWKIQDWPTYQNDEAVLAWTTANETLAASINAGKIVGGLEQMTSKTVLRKYVNAINISKQKQYQAAPEGDVKVQSSETTGDRATLVMCSWAPTTAIRDKNNKVVGEGEQIWFKEKAMLSKSSGRWVLKTTEISGTCPGGPPA</sequence>
<organism evidence="3 4">
    <name type="scientific">Aeromicrobium endophyticum</name>
    <dbReference type="NCBI Taxonomy" id="2292704"/>
    <lineage>
        <taxon>Bacteria</taxon>
        <taxon>Bacillati</taxon>
        <taxon>Actinomycetota</taxon>
        <taxon>Actinomycetes</taxon>
        <taxon>Propionibacteriales</taxon>
        <taxon>Nocardioidaceae</taxon>
        <taxon>Aeromicrobium</taxon>
    </lineage>
</organism>
<keyword evidence="4" id="KW-1185">Reference proteome</keyword>
<gene>
    <name evidence="3" type="ORF">DX116_07100</name>
</gene>
<dbReference type="PROSITE" id="PS51257">
    <property type="entry name" value="PROKAR_LIPOPROTEIN"/>
    <property type="match status" value="1"/>
</dbReference>
<reference evidence="3 4" key="1">
    <citation type="submission" date="2018-08" db="EMBL/GenBank/DDBJ databases">
        <title>Aeromicrobium sp. M2KJ-4, whole genome shotgun sequence.</title>
        <authorList>
            <person name="Tuo L."/>
        </authorList>
    </citation>
    <scope>NUCLEOTIDE SEQUENCE [LARGE SCALE GENOMIC DNA]</scope>
    <source>
        <strain evidence="3 4">M2KJ-4</strain>
    </source>
</reference>
<feature type="compositionally biased region" description="Low complexity" evidence="1">
    <location>
        <begin position="35"/>
        <end position="60"/>
    </location>
</feature>
<feature type="region of interest" description="Disordered" evidence="1">
    <location>
        <begin position="20"/>
        <end position="63"/>
    </location>
</feature>
<dbReference type="AlphaFoldDB" id="A0A371PCQ7"/>
<accession>A0A371PCQ7</accession>
<keyword evidence="2" id="KW-0732">Signal</keyword>
<evidence type="ECO:0000256" key="2">
    <source>
        <dbReference type="SAM" id="SignalP"/>
    </source>
</evidence>
<evidence type="ECO:0000313" key="4">
    <source>
        <dbReference type="Proteomes" id="UP000265581"/>
    </source>
</evidence>
<comment type="caution">
    <text evidence="3">The sequence shown here is derived from an EMBL/GenBank/DDBJ whole genome shotgun (WGS) entry which is preliminary data.</text>
</comment>
<dbReference type="OrthoDB" id="3748513at2"/>
<evidence type="ECO:0000256" key="1">
    <source>
        <dbReference type="SAM" id="MobiDB-lite"/>
    </source>
</evidence>
<dbReference type="RefSeq" id="WP_119703431.1">
    <property type="nucleotide sequence ID" value="NZ_JBHSOI010000001.1"/>
</dbReference>
<feature type="signal peptide" evidence="2">
    <location>
        <begin position="1"/>
        <end position="20"/>
    </location>
</feature>
<feature type="chain" id="PRO_5016679066" description="Nuclear transport factor 2 family protein" evidence="2">
    <location>
        <begin position="21"/>
        <end position="205"/>
    </location>
</feature>
<evidence type="ECO:0000313" key="3">
    <source>
        <dbReference type="EMBL" id="REK73318.1"/>
    </source>
</evidence>
<dbReference type="Proteomes" id="UP000265581">
    <property type="component" value="Unassembled WGS sequence"/>
</dbReference>
<proteinExistence type="predicted"/>
<dbReference type="EMBL" id="QUBR01000001">
    <property type="protein sequence ID" value="REK73318.1"/>
    <property type="molecule type" value="Genomic_DNA"/>
</dbReference>
<protein>
    <recommendedName>
        <fullName evidence="5">Nuclear transport factor 2 family protein</fullName>
    </recommendedName>
</protein>
<evidence type="ECO:0008006" key="5">
    <source>
        <dbReference type="Google" id="ProtNLM"/>
    </source>
</evidence>
<name>A0A371PCQ7_9ACTN</name>